<reference evidence="1 2" key="1">
    <citation type="submission" date="2016-02" db="EMBL/GenBank/DDBJ databases">
        <authorList>
            <person name="Wen L."/>
            <person name="He K."/>
            <person name="Yang H."/>
        </authorList>
    </citation>
    <scope>NUCLEOTIDE SEQUENCE [LARGE SCALE GENOMIC DNA]</scope>
    <source>
        <strain evidence="1 2">DSM 22607</strain>
    </source>
</reference>
<dbReference type="Proteomes" id="UP000070366">
    <property type="component" value="Unassembled WGS sequence"/>
</dbReference>
<dbReference type="AlphaFoldDB" id="A0A136Q882"/>
<organism evidence="1 2">
    <name type="scientific">Christensenella minuta</name>
    <dbReference type="NCBI Taxonomy" id="626937"/>
    <lineage>
        <taxon>Bacteria</taxon>
        <taxon>Bacillati</taxon>
        <taxon>Bacillota</taxon>
        <taxon>Clostridia</taxon>
        <taxon>Christensenellales</taxon>
        <taxon>Christensenellaceae</taxon>
        <taxon>Christensenella</taxon>
    </lineage>
</organism>
<protein>
    <submittedName>
        <fullName evidence="1">Uncharacterized protein</fullName>
    </submittedName>
</protein>
<sequence>MSQRAAVMNRQILRTPFAVFFQAALKRSCFRPGGISSSLGRTGRRRLPALKFHFRSGIILTIKDEGRNVDVPGRDL</sequence>
<accession>A0A136Q882</accession>
<evidence type="ECO:0000313" key="2">
    <source>
        <dbReference type="Proteomes" id="UP000070366"/>
    </source>
</evidence>
<dbReference type="STRING" id="626937.HMPREF3293_00271"/>
<name>A0A136Q882_9FIRM</name>
<dbReference type="EMBL" id="LSZW01000023">
    <property type="protein sequence ID" value="KXK66883.1"/>
    <property type="molecule type" value="Genomic_DNA"/>
</dbReference>
<evidence type="ECO:0000313" key="1">
    <source>
        <dbReference type="EMBL" id="KXK66883.1"/>
    </source>
</evidence>
<keyword evidence="2" id="KW-1185">Reference proteome</keyword>
<gene>
    <name evidence="1" type="ORF">HMPREF3293_00271</name>
</gene>
<proteinExistence type="predicted"/>
<comment type="caution">
    <text evidence="1">The sequence shown here is derived from an EMBL/GenBank/DDBJ whole genome shotgun (WGS) entry which is preliminary data.</text>
</comment>